<organism evidence="3 4">
    <name type="scientific">Candidatus Falkowbacteria bacterium RIFOXYA2_FULL_47_19</name>
    <dbReference type="NCBI Taxonomy" id="1797994"/>
    <lineage>
        <taxon>Bacteria</taxon>
        <taxon>Candidatus Falkowiibacteriota</taxon>
    </lineage>
</organism>
<dbReference type="Proteomes" id="UP000178367">
    <property type="component" value="Unassembled WGS sequence"/>
</dbReference>
<dbReference type="PANTHER" id="PTHR31157">
    <property type="entry name" value="SCP DOMAIN-CONTAINING PROTEIN"/>
    <property type="match status" value="1"/>
</dbReference>
<feature type="chain" id="PRO_5009521189" description="SCP domain-containing protein" evidence="1">
    <location>
        <begin position="24"/>
        <end position="290"/>
    </location>
</feature>
<dbReference type="AlphaFoldDB" id="A0A1F5SF56"/>
<keyword evidence="1" id="KW-0732">Signal</keyword>
<evidence type="ECO:0000256" key="1">
    <source>
        <dbReference type="SAM" id="SignalP"/>
    </source>
</evidence>
<dbReference type="PANTHER" id="PTHR31157:SF30">
    <property type="entry name" value="SCP DOMAIN-CONTAINING PROTEIN"/>
    <property type="match status" value="1"/>
</dbReference>
<dbReference type="SUPFAM" id="SSF55797">
    <property type="entry name" value="PR-1-like"/>
    <property type="match status" value="1"/>
</dbReference>
<dbReference type="Pfam" id="PF00188">
    <property type="entry name" value="CAP"/>
    <property type="match status" value="1"/>
</dbReference>
<proteinExistence type="predicted"/>
<dbReference type="STRING" id="1797994.A2227_06975"/>
<dbReference type="InterPro" id="IPR014044">
    <property type="entry name" value="CAP_dom"/>
</dbReference>
<feature type="signal peptide" evidence="1">
    <location>
        <begin position="1"/>
        <end position="23"/>
    </location>
</feature>
<evidence type="ECO:0000313" key="4">
    <source>
        <dbReference type="Proteomes" id="UP000178367"/>
    </source>
</evidence>
<dbReference type="CDD" id="cd05379">
    <property type="entry name" value="CAP_bacterial"/>
    <property type="match status" value="1"/>
</dbReference>
<comment type="caution">
    <text evidence="3">The sequence shown here is derived from an EMBL/GenBank/DDBJ whole genome shotgun (WGS) entry which is preliminary data.</text>
</comment>
<name>A0A1F5SF56_9BACT</name>
<dbReference type="EMBL" id="MFGB01000023">
    <property type="protein sequence ID" value="OGF25063.1"/>
    <property type="molecule type" value="Genomic_DNA"/>
</dbReference>
<evidence type="ECO:0000259" key="2">
    <source>
        <dbReference type="Pfam" id="PF00188"/>
    </source>
</evidence>
<dbReference type="Gene3D" id="3.40.33.10">
    <property type="entry name" value="CAP"/>
    <property type="match status" value="1"/>
</dbReference>
<feature type="domain" description="SCP" evidence="2">
    <location>
        <begin position="174"/>
        <end position="288"/>
    </location>
</feature>
<dbReference type="InterPro" id="IPR035940">
    <property type="entry name" value="CAP_sf"/>
</dbReference>
<gene>
    <name evidence="3" type="ORF">A2227_06975</name>
</gene>
<protein>
    <recommendedName>
        <fullName evidence="2">SCP domain-containing protein</fullName>
    </recommendedName>
</protein>
<reference evidence="3 4" key="1">
    <citation type="journal article" date="2016" name="Nat. Commun.">
        <title>Thousands of microbial genomes shed light on interconnected biogeochemical processes in an aquifer system.</title>
        <authorList>
            <person name="Anantharaman K."/>
            <person name="Brown C.T."/>
            <person name="Hug L.A."/>
            <person name="Sharon I."/>
            <person name="Castelle C.J."/>
            <person name="Probst A.J."/>
            <person name="Thomas B.C."/>
            <person name="Singh A."/>
            <person name="Wilkins M.J."/>
            <person name="Karaoz U."/>
            <person name="Brodie E.L."/>
            <person name="Williams K.H."/>
            <person name="Hubbard S.S."/>
            <person name="Banfield J.F."/>
        </authorList>
    </citation>
    <scope>NUCLEOTIDE SEQUENCE [LARGE SCALE GENOMIC DNA]</scope>
</reference>
<accession>A0A1F5SF56</accession>
<sequence length="290" mass="31523">MFKKTAIASLLFMLSLTSFPSNARAETGRLSGRILLQVEENGEAWYVDQAGARTYLGGPGDALAVMRERGLGVSNRDLVNFNALAPKRLAGRILLAVEKEGQAYYVDPDSRRLFSLGRPEEALKIMRERGLGISNQDIKKIPIQKNEPGGQKWPAGPDSLAGIDLPAIERKAFAAVNEYRLSLGLAALLWDDRIAAVARAHSANMAAGRVSFGHDGFSERFGELSPLTGARAMAENVAYNSNAADPAKKALDQWINSEGHRRNILGDYTAAGIGLAREGSLYFFTQIFAR</sequence>
<evidence type="ECO:0000313" key="3">
    <source>
        <dbReference type="EMBL" id="OGF25063.1"/>
    </source>
</evidence>